<evidence type="ECO:0000256" key="2">
    <source>
        <dbReference type="ARBA" id="ARBA00022801"/>
    </source>
</evidence>
<evidence type="ECO:0000256" key="1">
    <source>
        <dbReference type="ARBA" id="ARBA00001946"/>
    </source>
</evidence>
<gene>
    <name evidence="5" type="ORF">LTR36_008532</name>
</gene>
<evidence type="ECO:0000313" key="5">
    <source>
        <dbReference type="EMBL" id="KAK4548759.1"/>
    </source>
</evidence>
<dbReference type="InterPro" id="IPR015797">
    <property type="entry name" value="NUDIX_hydrolase-like_dom_sf"/>
</dbReference>
<dbReference type="PROSITE" id="PS51462">
    <property type="entry name" value="NUDIX"/>
    <property type="match status" value="1"/>
</dbReference>
<evidence type="ECO:0000256" key="3">
    <source>
        <dbReference type="ARBA" id="ARBA00022842"/>
    </source>
</evidence>
<evidence type="ECO:0000313" key="6">
    <source>
        <dbReference type="Proteomes" id="UP001324427"/>
    </source>
</evidence>
<comment type="caution">
    <text evidence="5">The sequence shown here is derived from an EMBL/GenBank/DDBJ whole genome shotgun (WGS) entry which is preliminary data.</text>
</comment>
<dbReference type="Gene3D" id="3.90.79.10">
    <property type="entry name" value="Nucleoside Triphosphate Pyrophosphohydrolase"/>
    <property type="match status" value="1"/>
</dbReference>
<sequence length="162" mass="17983">MPSSATARKVIGSKQDREYVERTAVRLIIYNGRGEIVILSVAKGSYLKLPGGGIEGEEDHTVAAEREAMEETGCRVSVGNECIGVCEEWRNDLHQLSYCYRARLIEDTGAVHLTEEELGDGLQHQWCAPEAALSKMRGSTPTTQLGQFIKERDSFFLEHVVV</sequence>
<dbReference type="InterPro" id="IPR020084">
    <property type="entry name" value="NUDIX_hydrolase_CS"/>
</dbReference>
<feature type="domain" description="Nudix hydrolase" evidence="4">
    <location>
        <begin position="20"/>
        <end position="150"/>
    </location>
</feature>
<dbReference type="InterPro" id="IPR000086">
    <property type="entry name" value="NUDIX_hydrolase_dom"/>
</dbReference>
<dbReference type="SUPFAM" id="SSF55811">
    <property type="entry name" value="Nudix"/>
    <property type="match status" value="1"/>
</dbReference>
<dbReference type="EMBL" id="JAVFHQ010000006">
    <property type="protein sequence ID" value="KAK4548759.1"/>
    <property type="molecule type" value="Genomic_DNA"/>
</dbReference>
<dbReference type="PROSITE" id="PS00893">
    <property type="entry name" value="NUDIX_BOX"/>
    <property type="match status" value="1"/>
</dbReference>
<name>A0AAV9JVW8_9PEZI</name>
<keyword evidence="2" id="KW-0378">Hydrolase</keyword>
<organism evidence="5 6">
    <name type="scientific">Oleoguttula mirabilis</name>
    <dbReference type="NCBI Taxonomy" id="1507867"/>
    <lineage>
        <taxon>Eukaryota</taxon>
        <taxon>Fungi</taxon>
        <taxon>Dikarya</taxon>
        <taxon>Ascomycota</taxon>
        <taxon>Pezizomycotina</taxon>
        <taxon>Dothideomycetes</taxon>
        <taxon>Dothideomycetidae</taxon>
        <taxon>Mycosphaerellales</taxon>
        <taxon>Teratosphaeriaceae</taxon>
        <taxon>Oleoguttula</taxon>
    </lineage>
</organism>
<dbReference type="PANTHER" id="PTHR43046">
    <property type="entry name" value="GDP-MANNOSE MANNOSYL HYDROLASE"/>
    <property type="match status" value="1"/>
</dbReference>
<proteinExistence type="predicted"/>
<reference evidence="5 6" key="1">
    <citation type="submission" date="2021-11" db="EMBL/GenBank/DDBJ databases">
        <title>Black yeast isolated from Biological Soil Crust.</title>
        <authorList>
            <person name="Kurbessoian T."/>
        </authorList>
    </citation>
    <scope>NUCLEOTIDE SEQUENCE [LARGE SCALE GENOMIC DNA]</scope>
    <source>
        <strain evidence="5 6">CCFEE 5522</strain>
    </source>
</reference>
<dbReference type="PANTHER" id="PTHR43046:SF12">
    <property type="entry name" value="GDP-MANNOSE MANNOSYL HYDROLASE"/>
    <property type="match status" value="1"/>
</dbReference>
<keyword evidence="6" id="KW-1185">Reference proteome</keyword>
<protein>
    <recommendedName>
        <fullName evidence="4">Nudix hydrolase domain-containing protein</fullName>
    </recommendedName>
</protein>
<dbReference type="AlphaFoldDB" id="A0AAV9JVW8"/>
<comment type="cofactor">
    <cofactor evidence="1">
        <name>Mg(2+)</name>
        <dbReference type="ChEBI" id="CHEBI:18420"/>
    </cofactor>
</comment>
<evidence type="ECO:0000259" key="4">
    <source>
        <dbReference type="PROSITE" id="PS51462"/>
    </source>
</evidence>
<dbReference type="GO" id="GO:0016787">
    <property type="term" value="F:hydrolase activity"/>
    <property type="evidence" value="ECO:0007669"/>
    <property type="project" value="UniProtKB-KW"/>
</dbReference>
<dbReference type="Pfam" id="PF00293">
    <property type="entry name" value="NUDIX"/>
    <property type="match status" value="1"/>
</dbReference>
<keyword evidence="3" id="KW-0460">Magnesium</keyword>
<dbReference type="Proteomes" id="UP001324427">
    <property type="component" value="Unassembled WGS sequence"/>
</dbReference>
<accession>A0AAV9JVW8</accession>